<feature type="transmembrane region" description="Helical" evidence="1">
    <location>
        <begin position="259"/>
        <end position="277"/>
    </location>
</feature>
<evidence type="ECO:0000256" key="1">
    <source>
        <dbReference type="SAM" id="Phobius"/>
    </source>
</evidence>
<name>A0ABN6VVE5_9BACT</name>
<reference evidence="2 3" key="1">
    <citation type="submission" date="2022-12" db="EMBL/GenBank/DDBJ databases">
        <title>Polyphasic characterization of Geotalea uranireducens NIT-SL11 newly isolated from a complex of sewage sludge and microbially reduced graphene oxide.</title>
        <authorList>
            <person name="Xie L."/>
            <person name="Yoshida N."/>
            <person name="Meng L."/>
        </authorList>
    </citation>
    <scope>NUCLEOTIDE SEQUENCE [LARGE SCALE GENOMIC DNA]</scope>
    <source>
        <strain evidence="2 3">NIT-SL11</strain>
    </source>
</reference>
<dbReference type="EMBL" id="AP027151">
    <property type="protein sequence ID" value="BDV43532.1"/>
    <property type="molecule type" value="Genomic_DNA"/>
</dbReference>
<feature type="transmembrane region" description="Helical" evidence="1">
    <location>
        <begin position="220"/>
        <end position="238"/>
    </location>
</feature>
<keyword evidence="1" id="KW-0472">Membrane</keyword>
<keyword evidence="3" id="KW-1185">Reference proteome</keyword>
<organism evidence="2 3">
    <name type="scientific">Geotalea uraniireducens</name>
    <dbReference type="NCBI Taxonomy" id="351604"/>
    <lineage>
        <taxon>Bacteria</taxon>
        <taxon>Pseudomonadati</taxon>
        <taxon>Thermodesulfobacteriota</taxon>
        <taxon>Desulfuromonadia</taxon>
        <taxon>Geobacterales</taxon>
        <taxon>Geobacteraceae</taxon>
        <taxon>Geotalea</taxon>
    </lineage>
</organism>
<accession>A0ABN6VVE5</accession>
<dbReference type="Proteomes" id="UP001317705">
    <property type="component" value="Chromosome"/>
</dbReference>
<evidence type="ECO:0000313" key="2">
    <source>
        <dbReference type="EMBL" id="BDV43532.1"/>
    </source>
</evidence>
<proteinExistence type="predicted"/>
<dbReference type="Gene3D" id="3.40.50.11600">
    <property type="match status" value="1"/>
</dbReference>
<feature type="transmembrane region" description="Helical" evidence="1">
    <location>
        <begin position="160"/>
        <end position="183"/>
    </location>
</feature>
<gene>
    <name evidence="2" type="ORF">GURASL_24550</name>
</gene>
<dbReference type="NCBIfam" id="NF040863">
    <property type="entry name" value="HgcA_corrinoid"/>
    <property type="match status" value="1"/>
</dbReference>
<protein>
    <recommendedName>
        <fullName evidence="4">Corrinoid protein</fullName>
    </recommendedName>
</protein>
<evidence type="ECO:0000313" key="3">
    <source>
        <dbReference type="Proteomes" id="UP001317705"/>
    </source>
</evidence>
<evidence type="ECO:0008006" key="4">
    <source>
        <dbReference type="Google" id="ProtNLM"/>
    </source>
</evidence>
<keyword evidence="1" id="KW-0812">Transmembrane</keyword>
<keyword evidence="1" id="KW-1133">Transmembrane helix</keyword>
<feature type="transmembrane region" description="Helical" evidence="1">
    <location>
        <begin position="124"/>
        <end position="148"/>
    </location>
</feature>
<sequence>MVTANYKMSYDLVRRALAGRSVWLLVLETFGINVWCAAGKGSFGTEEVIRRVQAARLHEVVNHRLLLLPLLGAPGVAAHLVKRFSGFQVRYATARAADLPLFLDRGMEATPVMRELSFSWYERLVLTPIELVAASRWAVPLTLLLVAVSGLAKGTFAPAALLPFAAVAAGTVLCGTVVVPLALPLLPGRSFAGKGAVAGLLWAGGCSWLSRGGLTRLDLVALFLIVPAITAFLALNFTGSTPFTSRSGVKKEMRRSMPAMAVALVIGIGCWAASLLANSGGRP</sequence>